<comment type="caution">
    <text evidence="2">The sequence shown here is derived from an EMBL/GenBank/DDBJ whole genome shotgun (WGS) entry which is preliminary data.</text>
</comment>
<dbReference type="EMBL" id="JBEDNZ010000008">
    <property type="protein sequence ID" value="KAL0839526.1"/>
    <property type="molecule type" value="Genomic_DNA"/>
</dbReference>
<feature type="region of interest" description="Disordered" evidence="1">
    <location>
        <begin position="552"/>
        <end position="575"/>
    </location>
</feature>
<evidence type="ECO:0000256" key="1">
    <source>
        <dbReference type="SAM" id="MobiDB-lite"/>
    </source>
</evidence>
<feature type="compositionally biased region" description="Basic and acidic residues" evidence="1">
    <location>
        <begin position="78"/>
        <end position="90"/>
    </location>
</feature>
<feature type="compositionally biased region" description="Low complexity" evidence="1">
    <location>
        <begin position="750"/>
        <end position="761"/>
    </location>
</feature>
<dbReference type="Proteomes" id="UP001549921">
    <property type="component" value="Unassembled WGS sequence"/>
</dbReference>
<feature type="compositionally biased region" description="Basic and acidic residues" evidence="1">
    <location>
        <begin position="809"/>
        <end position="822"/>
    </location>
</feature>
<feature type="compositionally biased region" description="Polar residues" evidence="1">
    <location>
        <begin position="762"/>
        <end position="784"/>
    </location>
</feature>
<reference evidence="2 3" key="1">
    <citation type="submission" date="2024-06" db="EMBL/GenBank/DDBJ databases">
        <title>A chromosome-level genome assembly of beet webworm, Loxostege sticticalis.</title>
        <authorList>
            <person name="Zhang Y."/>
        </authorList>
    </citation>
    <scope>NUCLEOTIDE SEQUENCE [LARGE SCALE GENOMIC DNA]</scope>
    <source>
        <strain evidence="2">AQ028</strain>
        <tissue evidence="2">Male pupae</tissue>
    </source>
</reference>
<feature type="region of interest" description="Disordered" evidence="1">
    <location>
        <begin position="1"/>
        <end position="90"/>
    </location>
</feature>
<protein>
    <submittedName>
        <fullName evidence="2">Uncharacterized protein</fullName>
    </submittedName>
</protein>
<accession>A0ABD0T834</accession>
<evidence type="ECO:0000313" key="2">
    <source>
        <dbReference type="EMBL" id="KAL0839526.1"/>
    </source>
</evidence>
<feature type="compositionally biased region" description="Polar residues" evidence="1">
    <location>
        <begin position="1"/>
        <end position="18"/>
    </location>
</feature>
<sequence>MRKTSQDGGDTTSITSGIENEVKKATTGLAKMKRSSIKKKMQSFSHESDDGVIEPLLQKDKDKTDVSSQSAKLSLSKTKTDVSNDTMDDKEKLLPDNKVEKLPLASFSEVPENLINGTKEGYQPYTCVCTASAIHNHMNTNIFSNSDAIKKSIVPQSKILVEIDENKQGGYSSAPLIFTTAKIHTDGKTMQMEPVQVTPVPILSTIEGSVVKTSSFIEKQKANVGTMEKRSSFLPASSNVGKASEEINNVDLNLKTSSAVISYSKPEPKQASSKDFPKISSEVTKGLGNSKLPNLVTSAVKVCDSNVIITGAPKITTPTIAMQTDGKTFNNPPLVTKDVPKVQVSVNKGMTSTKQEIDVNKNFESPTCSTQPTINSIVEKDVAGKDKKDSSNIKQLQRQTNAVEEVDSKMDTKKNNIIHDIKTNVKEGISSTSKSPTIAACDTKNVINKNPCIILDDISSKPSLSTQDKTLTALPVTSVTTTHPSSSKSITTVSTTMPSKISGSTGTTNVTLNTTTTQKPNIKSTTIVDNHVGKITTSTLTLSSIKSPTMAVTPTSTVSKNSLDSKSKTSTKVESVNNKALSSMDMASTKVSPKNMTPVTNVKVESGAILIGKPTTKSLPSEPVITSDVTLIGKTSVSTSKPKITSTSSISSVGSVPKHISTTAPTIVSSNSIVKSNSVISNKSNTSTDQVIGMSSKIRSTMSCSGTTGSSITKPSTSVANKTPSNISSSQTPVTTTKLVESTSKSLNASKKPSTSSESSKITQASNIRKSSDNQSVSTKGSSKTPTAVSPAAAVTTTSQKPSTINKSIDLRGNEHKKEKLK</sequence>
<feature type="compositionally biased region" description="Polar residues" evidence="1">
    <location>
        <begin position="66"/>
        <end position="77"/>
    </location>
</feature>
<feature type="region of interest" description="Disordered" evidence="1">
    <location>
        <begin position="483"/>
        <end position="506"/>
    </location>
</feature>
<organism evidence="2 3">
    <name type="scientific">Loxostege sticticalis</name>
    <name type="common">Beet webworm moth</name>
    <dbReference type="NCBI Taxonomy" id="481309"/>
    <lineage>
        <taxon>Eukaryota</taxon>
        <taxon>Metazoa</taxon>
        <taxon>Ecdysozoa</taxon>
        <taxon>Arthropoda</taxon>
        <taxon>Hexapoda</taxon>
        <taxon>Insecta</taxon>
        <taxon>Pterygota</taxon>
        <taxon>Neoptera</taxon>
        <taxon>Endopterygota</taxon>
        <taxon>Lepidoptera</taxon>
        <taxon>Glossata</taxon>
        <taxon>Ditrysia</taxon>
        <taxon>Pyraloidea</taxon>
        <taxon>Crambidae</taxon>
        <taxon>Pyraustinae</taxon>
        <taxon>Loxostege</taxon>
    </lineage>
</organism>
<evidence type="ECO:0000313" key="3">
    <source>
        <dbReference type="Proteomes" id="UP001549921"/>
    </source>
</evidence>
<proteinExistence type="predicted"/>
<feature type="compositionally biased region" description="Low complexity" evidence="1">
    <location>
        <begin position="700"/>
        <end position="713"/>
    </location>
</feature>
<name>A0ABD0T834_LOXSC</name>
<feature type="compositionally biased region" description="Low complexity" evidence="1">
    <location>
        <begin position="785"/>
        <end position="799"/>
    </location>
</feature>
<feature type="region of interest" description="Disordered" evidence="1">
    <location>
        <begin position="697"/>
        <end position="822"/>
    </location>
</feature>
<gene>
    <name evidence="2" type="ORF">ABMA28_016227</name>
</gene>
<feature type="compositionally biased region" description="Polar residues" evidence="1">
    <location>
        <begin position="552"/>
        <end position="564"/>
    </location>
</feature>
<feature type="compositionally biased region" description="Polar residues" evidence="1">
    <location>
        <begin position="714"/>
        <end position="749"/>
    </location>
</feature>
<feature type="compositionally biased region" description="Basic residues" evidence="1">
    <location>
        <begin position="31"/>
        <end position="41"/>
    </location>
</feature>
<dbReference type="AlphaFoldDB" id="A0ABD0T834"/>